<evidence type="ECO:0000259" key="8">
    <source>
        <dbReference type="Pfam" id="PF13850"/>
    </source>
</evidence>
<dbReference type="OrthoDB" id="10266265at2759"/>
<evidence type="ECO:0000256" key="6">
    <source>
        <dbReference type="SAM" id="Phobius"/>
    </source>
</evidence>
<evidence type="ECO:0000256" key="3">
    <source>
        <dbReference type="ARBA" id="ARBA00022692"/>
    </source>
</evidence>
<dbReference type="GO" id="GO:0030134">
    <property type="term" value="C:COPII-coated ER to Golgi transport vesicle"/>
    <property type="evidence" value="ECO:0007669"/>
    <property type="project" value="TreeGrafter"/>
</dbReference>
<proteinExistence type="inferred from homology"/>
<sequence>MARGIGNAFKGFDAFGKTMEDVKIKTRTGALLTMVSAAIILAFTTLEFFDYQRVGLDTSVIVDRSRGEKLLISMNVTFPNVPCYLLGVDVMDISGERQNDISHTMIKLRIDENGQILHDGHSVDLKSKLDKVVDARGPDYCGSCYGGVPPEDKGGCCNTCEDVRESYVQRGWSFADPVAIDQCVAEHWTDTIQSQSKEGCNLSGKIRVNKVVGSVHISAGRSFQSNSMNHYDLVPYLRDGNIHSFGHRIHHLQFQSESEEYKWELSESMKRKLGIVVSPLDGHWAYTQSSQYMFQYFLKVVATRYHFLNEHYVDGHQFSATTYERDLGHGGGERNAQGFMTAHNAMGMPGAIFNFDISPMLVVHRETRQSFAHFITSTCAIVGGVLTIASIIDSALFSAGRALKNSGSGSNGYSGKMM</sequence>
<comment type="similarity">
    <text evidence="2">Belongs to the ERGIC family.</text>
</comment>
<dbReference type="Pfam" id="PF07970">
    <property type="entry name" value="COPIIcoated_ERV"/>
    <property type="match status" value="1"/>
</dbReference>
<evidence type="ECO:0000256" key="2">
    <source>
        <dbReference type="ARBA" id="ARBA00005648"/>
    </source>
</evidence>
<comment type="subcellular location">
    <subcellularLocation>
        <location evidence="1">Membrane</location>
        <topology evidence="1">Multi-pass membrane protein</topology>
    </subcellularLocation>
</comment>
<dbReference type="HOGENOM" id="CLU_034705_1_0_1"/>
<feature type="domain" description="Endoplasmic reticulum vesicle transporter C-terminal" evidence="7">
    <location>
        <begin position="144"/>
        <end position="393"/>
    </location>
</feature>
<dbReference type="EMBL" id="KL198017">
    <property type="protein sequence ID" value="KDQ20900.1"/>
    <property type="molecule type" value="Genomic_DNA"/>
</dbReference>
<keyword evidence="5 6" id="KW-0472">Membrane</keyword>
<dbReference type="InterPro" id="IPR012936">
    <property type="entry name" value="Erv_C"/>
</dbReference>
<gene>
    <name evidence="9" type="ORF">BOTBODRAFT_26915</name>
</gene>
<organism evidence="9 10">
    <name type="scientific">Botryobasidium botryosum (strain FD-172 SS1)</name>
    <dbReference type="NCBI Taxonomy" id="930990"/>
    <lineage>
        <taxon>Eukaryota</taxon>
        <taxon>Fungi</taxon>
        <taxon>Dikarya</taxon>
        <taxon>Basidiomycota</taxon>
        <taxon>Agaricomycotina</taxon>
        <taxon>Agaricomycetes</taxon>
        <taxon>Cantharellales</taxon>
        <taxon>Botryobasidiaceae</taxon>
        <taxon>Botryobasidium</taxon>
    </lineage>
</organism>
<dbReference type="STRING" id="930990.A0A067N1T7"/>
<dbReference type="FunCoup" id="A0A067N1T7">
    <property type="interactions" value="392"/>
</dbReference>
<evidence type="ECO:0000259" key="7">
    <source>
        <dbReference type="Pfam" id="PF07970"/>
    </source>
</evidence>
<evidence type="ECO:0000256" key="1">
    <source>
        <dbReference type="ARBA" id="ARBA00004141"/>
    </source>
</evidence>
<evidence type="ECO:0000256" key="5">
    <source>
        <dbReference type="ARBA" id="ARBA00023136"/>
    </source>
</evidence>
<dbReference type="GO" id="GO:0000139">
    <property type="term" value="C:Golgi membrane"/>
    <property type="evidence" value="ECO:0007669"/>
    <property type="project" value="TreeGrafter"/>
</dbReference>
<name>A0A067N1T7_BOTB1</name>
<dbReference type="PANTHER" id="PTHR10984:SF25">
    <property type="entry name" value="ENDOPLASMIC RETICULUM-GOLGI INTERMEDIATE COMPARTMENT PROTEIN 3"/>
    <property type="match status" value="1"/>
</dbReference>
<dbReference type="InParanoid" id="A0A067N1T7"/>
<evidence type="ECO:0000256" key="4">
    <source>
        <dbReference type="ARBA" id="ARBA00022989"/>
    </source>
</evidence>
<keyword evidence="4 6" id="KW-1133">Transmembrane helix</keyword>
<dbReference type="Proteomes" id="UP000027195">
    <property type="component" value="Unassembled WGS sequence"/>
</dbReference>
<dbReference type="GO" id="GO:0006888">
    <property type="term" value="P:endoplasmic reticulum to Golgi vesicle-mediated transport"/>
    <property type="evidence" value="ECO:0007669"/>
    <property type="project" value="TreeGrafter"/>
</dbReference>
<feature type="transmembrane region" description="Helical" evidence="6">
    <location>
        <begin position="29"/>
        <end position="49"/>
    </location>
</feature>
<dbReference type="GO" id="GO:0005789">
    <property type="term" value="C:endoplasmic reticulum membrane"/>
    <property type="evidence" value="ECO:0007669"/>
    <property type="project" value="TreeGrafter"/>
</dbReference>
<dbReference type="InterPro" id="IPR045888">
    <property type="entry name" value="Erv"/>
</dbReference>
<dbReference type="PANTHER" id="PTHR10984">
    <property type="entry name" value="ENDOPLASMIC RETICULUM-GOLGI INTERMEDIATE COMPARTMENT PROTEIN"/>
    <property type="match status" value="1"/>
</dbReference>
<keyword evidence="10" id="KW-1185">Reference proteome</keyword>
<evidence type="ECO:0000313" key="9">
    <source>
        <dbReference type="EMBL" id="KDQ20900.1"/>
    </source>
</evidence>
<accession>A0A067N1T7</accession>
<evidence type="ECO:0008006" key="11">
    <source>
        <dbReference type="Google" id="ProtNLM"/>
    </source>
</evidence>
<dbReference type="Pfam" id="PF13850">
    <property type="entry name" value="ERGIC_N"/>
    <property type="match status" value="1"/>
</dbReference>
<reference evidence="10" key="1">
    <citation type="journal article" date="2014" name="Proc. Natl. Acad. Sci. U.S.A.">
        <title>Extensive sampling of basidiomycete genomes demonstrates inadequacy of the white-rot/brown-rot paradigm for wood decay fungi.</title>
        <authorList>
            <person name="Riley R."/>
            <person name="Salamov A.A."/>
            <person name="Brown D.W."/>
            <person name="Nagy L.G."/>
            <person name="Floudas D."/>
            <person name="Held B.W."/>
            <person name="Levasseur A."/>
            <person name="Lombard V."/>
            <person name="Morin E."/>
            <person name="Otillar R."/>
            <person name="Lindquist E.A."/>
            <person name="Sun H."/>
            <person name="LaButti K.M."/>
            <person name="Schmutz J."/>
            <person name="Jabbour D."/>
            <person name="Luo H."/>
            <person name="Baker S.E."/>
            <person name="Pisabarro A.G."/>
            <person name="Walton J.D."/>
            <person name="Blanchette R.A."/>
            <person name="Henrissat B."/>
            <person name="Martin F."/>
            <person name="Cullen D."/>
            <person name="Hibbett D.S."/>
            <person name="Grigoriev I.V."/>
        </authorList>
    </citation>
    <scope>NUCLEOTIDE SEQUENCE [LARGE SCALE GENOMIC DNA]</scope>
    <source>
        <strain evidence="10">FD-172 SS1</strain>
    </source>
</reference>
<dbReference type="AlphaFoldDB" id="A0A067N1T7"/>
<dbReference type="InterPro" id="IPR039542">
    <property type="entry name" value="Erv_N"/>
</dbReference>
<feature type="transmembrane region" description="Helical" evidence="6">
    <location>
        <begin position="371"/>
        <end position="392"/>
    </location>
</feature>
<protein>
    <recommendedName>
        <fullName evidence="11">Endoplasmic reticulum vesicle transporter C-terminal domain-containing protein</fullName>
    </recommendedName>
</protein>
<feature type="domain" description="Endoplasmic reticulum vesicle transporter N-terminal" evidence="8">
    <location>
        <begin position="9"/>
        <end position="98"/>
    </location>
</feature>
<evidence type="ECO:0000313" key="10">
    <source>
        <dbReference type="Proteomes" id="UP000027195"/>
    </source>
</evidence>
<dbReference type="GO" id="GO:0006890">
    <property type="term" value="P:retrograde vesicle-mediated transport, Golgi to endoplasmic reticulum"/>
    <property type="evidence" value="ECO:0007669"/>
    <property type="project" value="TreeGrafter"/>
</dbReference>
<keyword evidence="3 6" id="KW-0812">Transmembrane</keyword>